<evidence type="ECO:0000256" key="3">
    <source>
        <dbReference type="ARBA" id="ARBA00022753"/>
    </source>
</evidence>
<dbReference type="Pfam" id="PF21310">
    <property type="entry name" value="OCRL-like_ASH"/>
    <property type="match status" value="1"/>
</dbReference>
<dbReference type="Proteomes" id="UP001651158">
    <property type="component" value="Unassembled WGS sequence"/>
</dbReference>
<dbReference type="SMART" id="SM00324">
    <property type="entry name" value="RhoGAP"/>
    <property type="match status" value="1"/>
</dbReference>
<dbReference type="InterPro" id="IPR008936">
    <property type="entry name" value="Rho_GTPase_activation_prot"/>
</dbReference>
<sequence length="1113" mass="123585">MDKSGKDFALVVQEFIDIKSRQDGVSQECADKCLVAFEVSVVQSWVDLPRIVALVRNEENKQAVLFIFAGSRIADTVVSYLTTDKIIAVDGVLSCESDSTKPTMLRIIGRDISFRPDFVTPGSTLSSKNGISSGSENYRTTSPSTTFPVVRNKSRFSTLILEFDDATSVNQFRTELAMECSEQIDSTSSAGRDTNWLNKYRADIATSSHTPSSARLNCSLRTSRSFADIAHDGVSTVFSSTSCSSTSSESLYDAVDGKMDPFSNGEMVEYVRRSVSVPRLLEEEGIEKGQDAVAALTDSHWIAGDCSTTELSAPLPTTTAAIGAGQTVANSTRTSVVKPIEPTEEGQKDMRISRISFMSDSIFRARMSADPIVRSKLEEDETTFCSWKTLSLFIGSWNVNGRQDSLLRLNAWIRPPPRHPPADIYVFGFQELDLNLAGMALNKQSASPFENKWLWLLEASMESLLNPSSVRSSTLRRWAKRSGGGFKRLSIVRLAGLLLVVYVSNRLSQQAIISDIAVQSVPTGMFNLMGNKGAVGLRLTVFNHSLCFLNCHLAAGPASCERRNQDYGEIMRKMMFERRSLQELPQYILVNDHDQIFLFGDLNYRLTGLDVNESLAAISRKDFGFLVKFDELSQQKAQKRVLQGFLEGKITFPPTYKFDLISNSYYIADGRMPSYCDRILWKGKYVELLCYQSHEDFRLSDHKPVSAYFKIGARCVNQQLFMRAYEAVIRSQDLFYNMLLPQATLSSQEVDFGPVQFEDIRTQTIRLTNTGHSGLEFAFTQEGPAAFPPWLHVAPLSHRVEKGESCDISLDVCVSPDVVASVQSGVSPLSCIIVLTLVGGKDFFISITGRFVPTSFGLPLTLLLRLPATPVALLPPNHIAQLIRESRVGNWSDSEPSVVVSTSGPIFAIPKEIYRLTDFIAARFEEPGLFRQPEVRSDLPIIRDTLDTTKHDISIPSTVSVHSVIYSLLVFLSALPEPVVPFAFQSNCIATARQATSNSILSAYQAISRLPIDYQNLFFYLVSFIKRCLSHSDENGTNVEMLAATFGDIILRDPPLAASPPIAPGVINGPTRSANTHYQQQQMVLSRHELKTVFLQIFITSDTKEVIQRLKQV</sequence>
<dbReference type="InterPro" id="IPR046985">
    <property type="entry name" value="IP5"/>
</dbReference>
<feature type="region of interest" description="Disordered" evidence="5">
    <location>
        <begin position="125"/>
        <end position="144"/>
    </location>
</feature>
<dbReference type="Gene3D" id="2.60.40.10">
    <property type="entry name" value="Immunoglobulins"/>
    <property type="match status" value="1"/>
</dbReference>
<proteinExistence type="predicted"/>
<dbReference type="PROSITE" id="PS50238">
    <property type="entry name" value="RHOGAP"/>
    <property type="match status" value="1"/>
</dbReference>
<dbReference type="SUPFAM" id="SSF48350">
    <property type="entry name" value="GTPase activation domain, GAP"/>
    <property type="match status" value="1"/>
</dbReference>
<evidence type="ECO:0000256" key="4">
    <source>
        <dbReference type="ARBA" id="ARBA00023329"/>
    </source>
</evidence>
<organism evidence="7 8">
    <name type="scientific">Taenia crassiceps</name>
    <dbReference type="NCBI Taxonomy" id="6207"/>
    <lineage>
        <taxon>Eukaryota</taxon>
        <taxon>Metazoa</taxon>
        <taxon>Spiralia</taxon>
        <taxon>Lophotrochozoa</taxon>
        <taxon>Platyhelminthes</taxon>
        <taxon>Cestoda</taxon>
        <taxon>Eucestoda</taxon>
        <taxon>Cyclophyllidea</taxon>
        <taxon>Taeniidae</taxon>
        <taxon>Taenia</taxon>
    </lineage>
</organism>
<name>A0ABR4Q014_9CEST</name>
<dbReference type="InterPro" id="IPR000198">
    <property type="entry name" value="RhoGAP_dom"/>
</dbReference>
<evidence type="ECO:0000259" key="6">
    <source>
        <dbReference type="PROSITE" id="PS50238"/>
    </source>
</evidence>
<keyword evidence="4" id="KW-0968">Cytoplasmic vesicle</keyword>
<dbReference type="InterPro" id="IPR000300">
    <property type="entry name" value="IPPc"/>
</dbReference>
<dbReference type="InterPro" id="IPR048869">
    <property type="entry name" value="OCRL-1_2_ASH"/>
</dbReference>
<evidence type="ECO:0000313" key="8">
    <source>
        <dbReference type="Proteomes" id="UP001651158"/>
    </source>
</evidence>
<feature type="domain" description="Rho-GAP" evidence="6">
    <location>
        <begin position="900"/>
        <end position="1085"/>
    </location>
</feature>
<dbReference type="InterPro" id="IPR013783">
    <property type="entry name" value="Ig-like_fold"/>
</dbReference>
<dbReference type="Pfam" id="PF22669">
    <property type="entry name" value="Exo_endo_phos2"/>
    <property type="match status" value="1"/>
</dbReference>
<keyword evidence="8" id="KW-1185">Reference proteome</keyword>
<dbReference type="SUPFAM" id="SSF56219">
    <property type="entry name" value="DNase I-like"/>
    <property type="match status" value="1"/>
</dbReference>
<evidence type="ECO:0000256" key="5">
    <source>
        <dbReference type="SAM" id="MobiDB-lite"/>
    </source>
</evidence>
<evidence type="ECO:0000256" key="2">
    <source>
        <dbReference type="ARBA" id="ARBA00004580"/>
    </source>
</evidence>
<dbReference type="InterPro" id="IPR036691">
    <property type="entry name" value="Endo/exonu/phosph_ase_sf"/>
</dbReference>
<dbReference type="Gene3D" id="2.30.29.110">
    <property type="match status" value="1"/>
</dbReference>
<evidence type="ECO:0000313" key="7">
    <source>
        <dbReference type="EMBL" id="KAL5102911.1"/>
    </source>
</evidence>
<dbReference type="PANTHER" id="PTHR11200">
    <property type="entry name" value="INOSITOL 5-PHOSPHATASE"/>
    <property type="match status" value="1"/>
</dbReference>
<dbReference type="SMART" id="SM00128">
    <property type="entry name" value="IPPc"/>
    <property type="match status" value="1"/>
</dbReference>
<dbReference type="Gene3D" id="1.10.555.10">
    <property type="entry name" value="Rho GTPase activation protein"/>
    <property type="match status" value="1"/>
</dbReference>
<comment type="caution">
    <text evidence="7">The sequence shown here is derived from an EMBL/GenBank/DDBJ whole genome shotgun (WGS) entry which is preliminary data.</text>
</comment>
<evidence type="ECO:0000256" key="1">
    <source>
        <dbReference type="ARBA" id="ARBA00004146"/>
    </source>
</evidence>
<comment type="subcellular location">
    <subcellularLocation>
        <location evidence="2">Cytoplasmic vesicle</location>
        <location evidence="2">Phagosome membrane</location>
    </subcellularLocation>
    <subcellularLocation>
        <location evidence="1">Early endosome membrane</location>
    </subcellularLocation>
</comment>
<dbReference type="EMBL" id="JAKROA010000022">
    <property type="protein sequence ID" value="KAL5102911.1"/>
    <property type="molecule type" value="Genomic_DNA"/>
</dbReference>
<accession>A0ABR4Q014</accession>
<keyword evidence="3" id="KW-0967">Endosome</keyword>
<gene>
    <name evidence="7" type="ORF">TcWFU_002141</name>
</gene>
<dbReference type="Pfam" id="PF00620">
    <property type="entry name" value="RhoGAP"/>
    <property type="match status" value="1"/>
</dbReference>
<reference evidence="7 8" key="1">
    <citation type="journal article" date="2022" name="Front. Cell. Infect. Microbiol.">
        <title>The Genomes of Two Strains of Taenia crassiceps the Animal Model for the Study of Human Cysticercosis.</title>
        <authorList>
            <person name="Bobes R.J."/>
            <person name="Estrada K."/>
            <person name="Rios-Valencia D.G."/>
            <person name="Calderon-Gallegos A."/>
            <person name="de la Torre P."/>
            <person name="Carrero J.C."/>
            <person name="Sanchez-Flores A."/>
            <person name="Laclette J.P."/>
        </authorList>
    </citation>
    <scope>NUCLEOTIDE SEQUENCE [LARGE SCALE GENOMIC DNA]</scope>
    <source>
        <strain evidence="7">WFUcys</strain>
    </source>
</reference>
<dbReference type="PANTHER" id="PTHR11200:SF300">
    <property type="entry name" value="TYPE II INOSITOL 1,4,5-TRISPHOSPHATE 5-PHOSPHATASE"/>
    <property type="match status" value="1"/>
</dbReference>
<dbReference type="Gene3D" id="3.60.10.10">
    <property type="entry name" value="Endonuclease/exonuclease/phosphatase"/>
    <property type="match status" value="1"/>
</dbReference>
<protein>
    <submittedName>
        <fullName evidence="7">Inositol polyphosphate 5-phosphatase OCRL</fullName>
    </submittedName>
</protein>